<accession>A0A3M7SY08</accession>
<organism evidence="1 2">
    <name type="scientific">Brachionus plicatilis</name>
    <name type="common">Marine rotifer</name>
    <name type="synonym">Brachionus muelleri</name>
    <dbReference type="NCBI Taxonomy" id="10195"/>
    <lineage>
        <taxon>Eukaryota</taxon>
        <taxon>Metazoa</taxon>
        <taxon>Spiralia</taxon>
        <taxon>Gnathifera</taxon>
        <taxon>Rotifera</taxon>
        <taxon>Eurotatoria</taxon>
        <taxon>Monogononta</taxon>
        <taxon>Pseudotrocha</taxon>
        <taxon>Ploima</taxon>
        <taxon>Brachionidae</taxon>
        <taxon>Brachionus</taxon>
    </lineage>
</organism>
<reference evidence="1 2" key="1">
    <citation type="journal article" date="2018" name="Sci. Rep.">
        <title>Genomic signatures of local adaptation to the degree of environmental predictability in rotifers.</title>
        <authorList>
            <person name="Franch-Gras L."/>
            <person name="Hahn C."/>
            <person name="Garcia-Roger E.M."/>
            <person name="Carmona M.J."/>
            <person name="Serra M."/>
            <person name="Gomez A."/>
        </authorList>
    </citation>
    <scope>NUCLEOTIDE SEQUENCE [LARGE SCALE GENOMIC DNA]</scope>
    <source>
        <strain evidence="1">HYR1</strain>
    </source>
</reference>
<dbReference type="AlphaFoldDB" id="A0A3M7SY08"/>
<name>A0A3M7SY08_BRAPC</name>
<proteinExistence type="predicted"/>
<evidence type="ECO:0000313" key="2">
    <source>
        <dbReference type="Proteomes" id="UP000276133"/>
    </source>
</evidence>
<dbReference type="EMBL" id="REGN01000625">
    <property type="protein sequence ID" value="RNA40597.1"/>
    <property type="molecule type" value="Genomic_DNA"/>
</dbReference>
<gene>
    <name evidence="1" type="ORF">BpHYR1_021548</name>
</gene>
<sequence>MAILFAKSSVKFSQIDEYIRSKSPTSQSLIDVCSITSDMFNRTYKQNKCLNILDQIEQKMHQFGIKDNLTVFFMSLVLWQNWLDRKMISDETRAVKNSQMFVNALLSNFLILILRQHTNSKLVANDADLTDENLSRKIERCEKSAEILALYEKMTSKVYDEVDLEEFFKIDIKLVHRINEFQTIYYMLGALCKLNESELKMLEPNKFLNGFFCVNYIKMMDMKQDENNNLMDNDYVRINFLINSCCSTATIRQNLNTKIEFCKKLINKTSLEGLLKI</sequence>
<protein>
    <submittedName>
        <fullName evidence="1">Uncharacterized protein</fullName>
    </submittedName>
</protein>
<dbReference type="Proteomes" id="UP000276133">
    <property type="component" value="Unassembled WGS sequence"/>
</dbReference>
<evidence type="ECO:0000313" key="1">
    <source>
        <dbReference type="EMBL" id="RNA40597.1"/>
    </source>
</evidence>
<keyword evidence="2" id="KW-1185">Reference proteome</keyword>
<comment type="caution">
    <text evidence="1">The sequence shown here is derived from an EMBL/GenBank/DDBJ whole genome shotgun (WGS) entry which is preliminary data.</text>
</comment>